<keyword evidence="6 12" id="KW-0547">Nucleotide-binding</keyword>
<proteinExistence type="inferred from homology"/>
<feature type="binding site" evidence="12">
    <location>
        <position position="249"/>
    </location>
    <ligand>
        <name>K(+)</name>
        <dbReference type="ChEBI" id="CHEBI:29103"/>
    </ligand>
</feature>
<evidence type="ECO:0000259" key="13">
    <source>
        <dbReference type="Pfam" id="PF00294"/>
    </source>
</evidence>
<feature type="binding site" evidence="12">
    <location>
        <position position="289"/>
    </location>
    <ligand>
        <name>K(+)</name>
        <dbReference type="ChEBI" id="CHEBI:29103"/>
    </ligand>
</feature>
<comment type="caution">
    <text evidence="14">The sequence shown here is derived from an EMBL/GenBank/DDBJ whole genome shotgun (WGS) entry which is preliminary data.</text>
</comment>
<dbReference type="GO" id="GO:0005829">
    <property type="term" value="C:cytosol"/>
    <property type="evidence" value="ECO:0007669"/>
    <property type="project" value="TreeGrafter"/>
</dbReference>
<dbReference type="RefSeq" id="WP_056977236.1">
    <property type="nucleotide sequence ID" value="NZ_AYYP01000063.1"/>
</dbReference>
<protein>
    <recommendedName>
        <fullName evidence="3 12">Ribokinase</fullName>
        <shortName evidence="12">RK</shortName>
        <ecNumber evidence="2 12">2.7.1.15</ecNumber>
    </recommendedName>
</protein>
<comment type="similarity">
    <text evidence="12">Belongs to the carbohydrate kinase PfkB family. Ribokinase subfamily.</text>
</comment>
<dbReference type="InterPro" id="IPR002173">
    <property type="entry name" value="Carboh/pur_kinase_PfkB_CS"/>
</dbReference>
<dbReference type="PANTHER" id="PTHR10584:SF166">
    <property type="entry name" value="RIBOKINASE"/>
    <property type="match status" value="1"/>
</dbReference>
<organism evidence="14 15">
    <name type="scientific">Ligilactobacillus agilis DSM 20509</name>
    <dbReference type="NCBI Taxonomy" id="1423718"/>
    <lineage>
        <taxon>Bacteria</taxon>
        <taxon>Bacillati</taxon>
        <taxon>Bacillota</taxon>
        <taxon>Bacilli</taxon>
        <taxon>Lactobacillales</taxon>
        <taxon>Lactobacillaceae</taxon>
        <taxon>Ligilactobacillus</taxon>
    </lineage>
</organism>
<dbReference type="GO" id="GO:0005524">
    <property type="term" value="F:ATP binding"/>
    <property type="evidence" value="ECO:0007669"/>
    <property type="project" value="UniProtKB-UniRule"/>
</dbReference>
<feature type="binding site" evidence="12">
    <location>
        <begin position="12"/>
        <end position="14"/>
    </location>
    <ligand>
        <name>substrate</name>
    </ligand>
</feature>
<keyword evidence="12" id="KW-0963">Cytoplasm</keyword>
<keyword evidence="15" id="KW-1185">Reference proteome</keyword>
<name>A0A0R2A9T2_9LACO</name>
<feature type="binding site" evidence="12">
    <location>
        <position position="185"/>
    </location>
    <ligand>
        <name>ATP</name>
        <dbReference type="ChEBI" id="CHEBI:30616"/>
    </ligand>
</feature>
<keyword evidence="7 12" id="KW-0418">Kinase</keyword>
<evidence type="ECO:0000256" key="12">
    <source>
        <dbReference type="HAMAP-Rule" id="MF_01987"/>
    </source>
</evidence>
<evidence type="ECO:0000256" key="8">
    <source>
        <dbReference type="ARBA" id="ARBA00022840"/>
    </source>
</evidence>
<dbReference type="PANTHER" id="PTHR10584">
    <property type="entry name" value="SUGAR KINASE"/>
    <property type="match status" value="1"/>
</dbReference>
<feature type="active site" description="Proton acceptor" evidence="12">
    <location>
        <position position="253"/>
    </location>
</feature>
<dbReference type="AlphaFoldDB" id="A0A0R2A9T2"/>
<evidence type="ECO:0000256" key="1">
    <source>
        <dbReference type="ARBA" id="ARBA00005380"/>
    </source>
</evidence>
<keyword evidence="10 12" id="KW-0630">Potassium</keyword>
<keyword evidence="4 12" id="KW-0808">Transferase</keyword>
<feature type="binding site" evidence="12">
    <location>
        <begin position="40"/>
        <end position="44"/>
    </location>
    <ligand>
        <name>substrate</name>
    </ligand>
</feature>
<comment type="pathway">
    <text evidence="12">Carbohydrate metabolism; D-ribose degradation; D-ribose 5-phosphate from beta-D-ribopyranose: step 2/2.</text>
</comment>
<evidence type="ECO:0000313" key="15">
    <source>
        <dbReference type="Proteomes" id="UP000051008"/>
    </source>
</evidence>
<feature type="binding site" evidence="12">
    <location>
        <position position="287"/>
    </location>
    <ligand>
        <name>K(+)</name>
        <dbReference type="ChEBI" id="CHEBI:29103"/>
    </ligand>
</feature>
<dbReference type="InterPro" id="IPR011611">
    <property type="entry name" value="PfkB_dom"/>
</dbReference>
<dbReference type="Gene3D" id="3.40.1190.20">
    <property type="match status" value="1"/>
</dbReference>
<dbReference type="Pfam" id="PF00294">
    <property type="entry name" value="PfkB"/>
    <property type="match status" value="1"/>
</dbReference>
<dbReference type="GO" id="GO:0019303">
    <property type="term" value="P:D-ribose catabolic process"/>
    <property type="evidence" value="ECO:0007669"/>
    <property type="project" value="UniProtKB-UniRule"/>
</dbReference>
<gene>
    <name evidence="12" type="primary">rbsK</name>
    <name evidence="14" type="ORF">FC14_GL000560</name>
</gene>
<sequence>MANKIAVLGSINIDTTYRVNEFPKPGQTIQALSKSSTGGGKGNNQAVAAARSEAQTYFIGMVGTDDEGKFMLENLAEEGINTDLISQNKEIGTGTALVTLNSAGQNDIMVYGGANQAMTTEVLTGSEAVLAQVDFLLAQNETPQEVTLAAFKLAKSLGVTTIFNPAPAGKIMPALLEYTDIIIPNETECQALTGSEITDEASMQAAANAFKEMGVGTLLITLGSKGVYYSTPSSQGLVPAFKVQALDTTAAGDTFIGALASQLSKDLSNIVPALTYAQKASSLAVQKMGAASSIPSAEEIKTALTR</sequence>
<evidence type="ECO:0000256" key="3">
    <source>
        <dbReference type="ARBA" id="ARBA00016943"/>
    </source>
</evidence>
<dbReference type="HAMAP" id="MF_01987">
    <property type="entry name" value="Ribokinase"/>
    <property type="match status" value="1"/>
</dbReference>
<comment type="similarity">
    <text evidence="1">Belongs to the carbohydrate kinase pfkB family.</text>
</comment>
<feature type="binding site" evidence="12">
    <location>
        <position position="247"/>
    </location>
    <ligand>
        <name>K(+)</name>
        <dbReference type="ChEBI" id="CHEBI:29103"/>
    </ligand>
</feature>
<dbReference type="CDD" id="cd01174">
    <property type="entry name" value="ribokinase"/>
    <property type="match status" value="1"/>
</dbReference>
<comment type="subcellular location">
    <subcellularLocation>
        <location evidence="12">Cytoplasm</location>
    </subcellularLocation>
</comment>
<comment type="caution">
    <text evidence="12">Lacks conserved residue(s) required for the propagation of feature annotation.</text>
</comment>
<dbReference type="PATRIC" id="fig|1423718.3.peg.580"/>
<dbReference type="GO" id="GO:0004747">
    <property type="term" value="F:ribokinase activity"/>
    <property type="evidence" value="ECO:0007669"/>
    <property type="project" value="UniProtKB-UniRule"/>
</dbReference>
<accession>A0A0R2A9T2</accession>
<evidence type="ECO:0000256" key="6">
    <source>
        <dbReference type="ARBA" id="ARBA00022741"/>
    </source>
</evidence>
<keyword evidence="8 12" id="KW-0067">ATP-binding</keyword>
<feature type="binding site" evidence="12">
    <location>
        <position position="284"/>
    </location>
    <ligand>
        <name>K(+)</name>
        <dbReference type="ChEBI" id="CHEBI:29103"/>
    </ligand>
</feature>
<evidence type="ECO:0000256" key="10">
    <source>
        <dbReference type="ARBA" id="ARBA00022958"/>
    </source>
</evidence>
<dbReference type="GO" id="GO:0046872">
    <property type="term" value="F:metal ion binding"/>
    <property type="evidence" value="ECO:0007669"/>
    <property type="project" value="UniProtKB-KW"/>
</dbReference>
<dbReference type="PRINTS" id="PR00990">
    <property type="entry name" value="RIBOKINASE"/>
</dbReference>
<evidence type="ECO:0000256" key="5">
    <source>
        <dbReference type="ARBA" id="ARBA00022723"/>
    </source>
</evidence>
<feature type="binding site" evidence="12">
    <location>
        <position position="141"/>
    </location>
    <ligand>
        <name>substrate</name>
    </ligand>
</feature>
<comment type="activity regulation">
    <text evidence="12">Activated by a monovalent cation that binds near, but not in, the active site. The most likely occupant of the site in vivo is potassium. Ion binding induces a conformational change that may alter substrate affinity.</text>
</comment>
<feature type="binding site" evidence="12">
    <location>
        <position position="253"/>
    </location>
    <ligand>
        <name>substrate</name>
    </ligand>
</feature>
<dbReference type="EC" id="2.7.1.15" evidence="2 12"/>
<evidence type="ECO:0000256" key="4">
    <source>
        <dbReference type="ARBA" id="ARBA00022679"/>
    </source>
</evidence>
<feature type="binding site" evidence="12">
    <location>
        <begin position="252"/>
        <end position="253"/>
    </location>
    <ligand>
        <name>ATP</name>
        <dbReference type="ChEBI" id="CHEBI:30616"/>
    </ligand>
</feature>
<keyword evidence="11 12" id="KW-0119">Carbohydrate metabolism</keyword>
<dbReference type="OrthoDB" id="9775849at2"/>
<evidence type="ECO:0000256" key="2">
    <source>
        <dbReference type="ARBA" id="ARBA00012035"/>
    </source>
</evidence>
<comment type="subunit">
    <text evidence="12">Homodimer.</text>
</comment>
<dbReference type="InterPro" id="IPR029056">
    <property type="entry name" value="Ribokinase-like"/>
</dbReference>
<dbReference type="EMBL" id="AYYP01000063">
    <property type="protein sequence ID" value="KRM63282.1"/>
    <property type="molecule type" value="Genomic_DNA"/>
</dbReference>
<feature type="binding site" evidence="12">
    <location>
        <position position="293"/>
    </location>
    <ligand>
        <name>K(+)</name>
        <dbReference type="ChEBI" id="CHEBI:29103"/>
    </ligand>
</feature>
<comment type="cofactor">
    <cofactor evidence="12">
        <name>Mg(2+)</name>
        <dbReference type="ChEBI" id="CHEBI:18420"/>
    </cofactor>
    <text evidence="12">Requires a divalent cation, most likely magnesium in vivo, as an electrophilic catalyst to aid phosphoryl group transfer. It is the chelate of the metal and the nucleotide that is the actual substrate.</text>
</comment>
<evidence type="ECO:0000256" key="11">
    <source>
        <dbReference type="ARBA" id="ARBA00023277"/>
    </source>
</evidence>
<dbReference type="Proteomes" id="UP000051008">
    <property type="component" value="Unassembled WGS sequence"/>
</dbReference>
<comment type="function">
    <text evidence="12">Catalyzes the phosphorylation of ribose at O-5 in a reaction requiring ATP and magnesium. The resulting D-ribose-5-phosphate can then be used either for sythesis of nucleotides, histidine, and tryptophan, or as a component of the pentose phosphate pathway.</text>
</comment>
<dbReference type="InterPro" id="IPR011877">
    <property type="entry name" value="Ribokinase"/>
</dbReference>
<dbReference type="PROSITE" id="PS00584">
    <property type="entry name" value="PFKB_KINASES_2"/>
    <property type="match status" value="1"/>
</dbReference>
<evidence type="ECO:0000256" key="7">
    <source>
        <dbReference type="ARBA" id="ARBA00022777"/>
    </source>
</evidence>
<evidence type="ECO:0000313" key="14">
    <source>
        <dbReference type="EMBL" id="KRM63282.1"/>
    </source>
</evidence>
<dbReference type="InterPro" id="IPR002139">
    <property type="entry name" value="Ribo/fructo_kinase"/>
</dbReference>
<feature type="domain" description="Carbohydrate kinase PfkB" evidence="13">
    <location>
        <begin position="3"/>
        <end position="296"/>
    </location>
</feature>
<dbReference type="NCBIfam" id="TIGR02152">
    <property type="entry name" value="D_ribokin_bact"/>
    <property type="match status" value="1"/>
</dbReference>
<evidence type="ECO:0000256" key="9">
    <source>
        <dbReference type="ARBA" id="ARBA00022842"/>
    </source>
</evidence>
<dbReference type="UniPathway" id="UPA00916">
    <property type="reaction ID" value="UER00889"/>
</dbReference>
<feature type="binding site" evidence="12">
    <location>
        <begin position="221"/>
        <end position="226"/>
    </location>
    <ligand>
        <name>ATP</name>
        <dbReference type="ChEBI" id="CHEBI:30616"/>
    </ligand>
</feature>
<dbReference type="SUPFAM" id="SSF53613">
    <property type="entry name" value="Ribokinase-like"/>
    <property type="match status" value="1"/>
</dbReference>
<comment type="catalytic activity">
    <reaction evidence="12">
        <text>D-ribose + ATP = D-ribose 5-phosphate + ADP + H(+)</text>
        <dbReference type="Rhea" id="RHEA:13697"/>
        <dbReference type="ChEBI" id="CHEBI:15378"/>
        <dbReference type="ChEBI" id="CHEBI:30616"/>
        <dbReference type="ChEBI" id="CHEBI:47013"/>
        <dbReference type="ChEBI" id="CHEBI:78346"/>
        <dbReference type="ChEBI" id="CHEBI:456216"/>
        <dbReference type="EC" id="2.7.1.15"/>
    </reaction>
</comment>
<keyword evidence="9 12" id="KW-0460">Magnesium</keyword>
<reference evidence="14 15" key="1">
    <citation type="journal article" date="2015" name="Genome Announc.">
        <title>Expanding the biotechnology potential of lactobacilli through comparative genomics of 213 strains and associated genera.</title>
        <authorList>
            <person name="Sun Z."/>
            <person name="Harris H.M."/>
            <person name="McCann A."/>
            <person name="Guo C."/>
            <person name="Argimon S."/>
            <person name="Zhang W."/>
            <person name="Yang X."/>
            <person name="Jeffery I.B."/>
            <person name="Cooney J.C."/>
            <person name="Kagawa T.F."/>
            <person name="Liu W."/>
            <person name="Song Y."/>
            <person name="Salvetti E."/>
            <person name="Wrobel A."/>
            <person name="Rasinkangas P."/>
            <person name="Parkhill J."/>
            <person name="Rea M.C."/>
            <person name="O'Sullivan O."/>
            <person name="Ritari J."/>
            <person name="Douillard F.P."/>
            <person name="Paul Ross R."/>
            <person name="Yang R."/>
            <person name="Briner A.E."/>
            <person name="Felis G.E."/>
            <person name="de Vos W.M."/>
            <person name="Barrangou R."/>
            <person name="Klaenhammer T.R."/>
            <person name="Caufield P.W."/>
            <person name="Cui Y."/>
            <person name="Zhang H."/>
            <person name="O'Toole P.W."/>
        </authorList>
    </citation>
    <scope>NUCLEOTIDE SEQUENCE [LARGE SCALE GENOMIC DNA]</scope>
    <source>
        <strain evidence="14 15">DSM 20509</strain>
    </source>
</reference>
<keyword evidence="5 12" id="KW-0479">Metal-binding</keyword>